<dbReference type="InterPro" id="IPR008386">
    <property type="entry name" value="ATP_synth_F0_esu_mt"/>
</dbReference>
<dbReference type="EMBL" id="AJWK01009302">
    <property type="status" value="NOT_ANNOTATED_CDS"/>
    <property type="molecule type" value="Genomic_DNA"/>
</dbReference>
<comment type="similarity">
    <text evidence="2 15">Belongs to the ATPase e subunit family.</text>
</comment>
<sequence length="170" mass="19132">MPELGAPVRVSPLIKFGRWSFLTVGIAYGAYHQSRLSKKAAKEREIENKAKAIRDAKLAEEKKLAQAAEIKMLEDMSQSKKKFLEKSLKMPELGAPVRVSPLIKFGRWSFLTVGIAYGAYHQSRLSKKAAKEREIENKAKAIRDAKLAEEKKLAQAAEIKMLEDMSQSKK</sequence>
<keyword evidence="18" id="KW-1185">Reference proteome</keyword>
<evidence type="ECO:0000256" key="2">
    <source>
        <dbReference type="ARBA" id="ARBA00007333"/>
    </source>
</evidence>
<evidence type="ECO:0000256" key="14">
    <source>
        <dbReference type="ARBA" id="ARBA00074682"/>
    </source>
</evidence>
<keyword evidence="7" id="KW-0007">Acetylation</keyword>
<evidence type="ECO:0000313" key="16">
    <source>
        <dbReference type="EMBL" id="MBC1169565.1"/>
    </source>
</evidence>
<dbReference type="PANTHER" id="PTHR12427">
    <property type="entry name" value="ATP SYNTHASE E CHAIN, MITOCHONDRIAL"/>
    <property type="match status" value="1"/>
</dbReference>
<reference evidence="17" key="3">
    <citation type="submission" date="2020-05" db="UniProtKB">
        <authorList>
            <consortium name="EnsemblMetazoa"/>
        </authorList>
    </citation>
    <scope>IDENTIFICATION</scope>
    <source>
        <strain evidence="17">Jacobina</strain>
    </source>
</reference>
<evidence type="ECO:0000313" key="18">
    <source>
        <dbReference type="Proteomes" id="UP000092461"/>
    </source>
</evidence>
<name>A0A1B0CEV3_LUTLO</name>
<comment type="subunit">
    <text evidence="13">Component of the ATP synthase complex composed at least of ATP5F1A/subunit alpha, ATP5F1B/subunit beta, ATP5MC1/subunit c (homooctomer), MT-ATP6/subunit a, MT-ATP8/subunit 8, ATP5ME/subunit e, ATP5MF/subunit f, ATP5MG/subunit g, ATP5MK/subunit k, ATP5MJ/subunit j, ATP5F1C/subunit gamma, ATP5F1D/subunit delta, ATP5F1E/subunit epsilon, ATP5PF/subunit F6, ATP5PB/subunit b, ATP5PD/subunit d, ATP5PO/subunit OSCP. ATP synthase complex consists of a soluble F(1) head domain (subunits alpha(3) and beta(3)) - the catalytic core - and a membrane F(0) domain - the membrane proton channel (subunits c, a, 8, e, f, g, k and j). These two domains are linked by a central stalk (subunits gamma, delta, and epsilon) rotating inside the F1 region and a stationary peripheral stalk (subunits F6, b, d, and OSCP).</text>
</comment>
<evidence type="ECO:0000256" key="3">
    <source>
        <dbReference type="ARBA" id="ARBA00022448"/>
    </source>
</evidence>
<accession>A0A1B0CEV3</accession>
<dbReference type="Proteomes" id="UP000092461">
    <property type="component" value="Unassembled WGS sequence"/>
</dbReference>
<evidence type="ECO:0000256" key="4">
    <source>
        <dbReference type="ARBA" id="ARBA00022547"/>
    </source>
</evidence>
<evidence type="ECO:0000313" key="17">
    <source>
        <dbReference type="EnsemblMetazoa" id="LLOJ002873-PA"/>
    </source>
</evidence>
<dbReference type="EMBL" id="GITU01000862">
    <property type="protein sequence ID" value="MBC1169565.1"/>
    <property type="molecule type" value="Transcribed_RNA"/>
</dbReference>
<dbReference type="EMBL" id="AJWK01009301">
    <property type="status" value="NOT_ANNOTATED_CDS"/>
    <property type="molecule type" value="Genomic_DNA"/>
</dbReference>
<keyword evidence="6 15" id="KW-0999">Mitochondrion inner membrane</keyword>
<dbReference type="PANTHER" id="PTHR12427:SF1">
    <property type="entry name" value="ATP SYNTHASE SUBUNIT E, MITOCHONDRIAL"/>
    <property type="match status" value="1"/>
</dbReference>
<dbReference type="Pfam" id="PF05680">
    <property type="entry name" value="ATP-synt_E"/>
    <property type="match status" value="2"/>
</dbReference>
<reference evidence="18" key="1">
    <citation type="submission" date="2012-05" db="EMBL/GenBank/DDBJ databases">
        <title>Whole Genome Assembly of Lutzomyia longipalpis.</title>
        <authorList>
            <person name="Richards S."/>
            <person name="Qu C."/>
            <person name="Dillon R."/>
            <person name="Worley K."/>
            <person name="Scherer S."/>
            <person name="Batterton M."/>
            <person name="Taylor A."/>
            <person name="Hawes A."/>
            <person name="Hernandez B."/>
            <person name="Kovar C."/>
            <person name="Mandapat C."/>
            <person name="Pham C."/>
            <person name="Qu C."/>
            <person name="Jing C."/>
            <person name="Bess C."/>
            <person name="Bandaranaike D."/>
            <person name="Ngo D."/>
            <person name="Ongeri F."/>
            <person name="Arias F."/>
            <person name="Lara F."/>
            <person name="Weissenberger G."/>
            <person name="Kamau G."/>
            <person name="Han H."/>
            <person name="Shen H."/>
            <person name="Dinh H."/>
            <person name="Khalil I."/>
            <person name="Jones J."/>
            <person name="Shafer J."/>
            <person name="Jayaseelan J."/>
            <person name="Quiroz J."/>
            <person name="Blankenburg K."/>
            <person name="Nguyen L."/>
            <person name="Jackson L."/>
            <person name="Francisco L."/>
            <person name="Tang L.-Y."/>
            <person name="Pu L.-L."/>
            <person name="Perales L."/>
            <person name="Lorensuhewa L."/>
            <person name="Munidasa M."/>
            <person name="Coyle M."/>
            <person name="Taylor M."/>
            <person name="Puazo M."/>
            <person name="Firestine M."/>
            <person name="Scheel M."/>
            <person name="Javaid M."/>
            <person name="Wang M."/>
            <person name="Li M."/>
            <person name="Tabassum N."/>
            <person name="Saada N."/>
            <person name="Osuji N."/>
            <person name="Aqrawi P."/>
            <person name="Fu Q."/>
            <person name="Thornton R."/>
            <person name="Raj R."/>
            <person name="Goodspeed R."/>
            <person name="Mata R."/>
            <person name="Najjar R."/>
            <person name="Gubbala S."/>
            <person name="Lee S."/>
            <person name="Denson S."/>
            <person name="Patil S."/>
            <person name="Macmil S."/>
            <person name="Qi S."/>
            <person name="Matskevitch T."/>
            <person name="Palculict T."/>
            <person name="Mathew T."/>
            <person name="Vee V."/>
            <person name="Velamala V."/>
            <person name="Korchina V."/>
            <person name="Cai W."/>
            <person name="Liu W."/>
            <person name="Dai W."/>
            <person name="Zou X."/>
            <person name="Zhu Y."/>
            <person name="Zhang Y."/>
            <person name="Wu Y.-Q."/>
            <person name="Xin Y."/>
            <person name="Nazarath L."/>
            <person name="Kovar C."/>
            <person name="Han Y."/>
            <person name="Muzny D."/>
            <person name="Gibbs R."/>
        </authorList>
    </citation>
    <scope>NUCLEOTIDE SEQUENCE [LARGE SCALE GENOMIC DNA]</scope>
    <source>
        <strain evidence="18">Jacobina</strain>
    </source>
</reference>
<evidence type="ECO:0000256" key="6">
    <source>
        <dbReference type="ARBA" id="ARBA00022792"/>
    </source>
</evidence>
<dbReference type="EMBL" id="AJWK01009303">
    <property type="status" value="NOT_ANNOTATED_CDS"/>
    <property type="molecule type" value="Genomic_DNA"/>
</dbReference>
<comment type="function">
    <text evidence="12 15">Subunit e, of the mitochondrial membrane ATP synthase complex (F(1)F(0) ATP synthase or Complex V) that produces ATP from ADP in the presence of a proton gradient across the membrane which is generated by electron transport complexes of the respiratory chain. ATP synthase complex consist of a soluble F(1) head domain - the catalytic core - and a membrane F(1) domain - the membrane proton channel. These two domains are linked by a central stalk rotating inside the F(1) region and a stationary peripheral stalk. During catalysis, ATP synthesis in the catalytic domain of F(1) is coupled via a rotary mechanism of the central stalk subunits to proton translocation. In vivo, can only synthesize ATP although its ATP hydrolase activity can be activated artificially in vitro. Part of the complex F(0) domain.</text>
</comment>
<evidence type="ECO:0000256" key="1">
    <source>
        <dbReference type="ARBA" id="ARBA00004273"/>
    </source>
</evidence>
<dbReference type="GO" id="GO:0005743">
    <property type="term" value="C:mitochondrial inner membrane"/>
    <property type="evidence" value="ECO:0007669"/>
    <property type="project" value="UniProtKB-SubCell"/>
</dbReference>
<evidence type="ECO:0000256" key="7">
    <source>
        <dbReference type="ARBA" id="ARBA00022990"/>
    </source>
</evidence>
<evidence type="ECO:0000256" key="5">
    <source>
        <dbReference type="ARBA" id="ARBA00022781"/>
    </source>
</evidence>
<evidence type="ECO:0000256" key="11">
    <source>
        <dbReference type="ARBA" id="ARBA00023310"/>
    </source>
</evidence>
<dbReference type="VEuPathDB" id="VectorBase:LLONM1_012024"/>
<evidence type="ECO:0000256" key="9">
    <source>
        <dbReference type="ARBA" id="ARBA00023128"/>
    </source>
</evidence>
<keyword evidence="10" id="KW-0472">Membrane</keyword>
<dbReference type="GO" id="GO:0015078">
    <property type="term" value="F:proton transmembrane transporter activity"/>
    <property type="evidence" value="ECO:0007669"/>
    <property type="project" value="InterPro"/>
</dbReference>
<evidence type="ECO:0000256" key="10">
    <source>
        <dbReference type="ARBA" id="ARBA00023136"/>
    </source>
</evidence>
<proteinExistence type="inferred from homology"/>
<dbReference type="VEuPathDB" id="VectorBase:LLOJ002873"/>
<dbReference type="GO" id="GO:0045259">
    <property type="term" value="C:proton-transporting ATP synthase complex"/>
    <property type="evidence" value="ECO:0007669"/>
    <property type="project" value="UniProtKB-UniRule"/>
</dbReference>
<keyword evidence="5 15" id="KW-0375">Hydrogen ion transport</keyword>
<evidence type="ECO:0000256" key="13">
    <source>
        <dbReference type="ARBA" id="ARBA00064647"/>
    </source>
</evidence>
<comment type="subcellular location">
    <subcellularLocation>
        <location evidence="1 15">Mitochondrion inner membrane</location>
    </subcellularLocation>
</comment>
<dbReference type="GO" id="GO:0015986">
    <property type="term" value="P:proton motive force-driven ATP synthesis"/>
    <property type="evidence" value="ECO:0007669"/>
    <property type="project" value="InterPro"/>
</dbReference>
<organism evidence="17 18">
    <name type="scientific">Lutzomyia longipalpis</name>
    <name type="common">Sand fly</name>
    <dbReference type="NCBI Taxonomy" id="7200"/>
    <lineage>
        <taxon>Eukaryota</taxon>
        <taxon>Metazoa</taxon>
        <taxon>Ecdysozoa</taxon>
        <taxon>Arthropoda</taxon>
        <taxon>Hexapoda</taxon>
        <taxon>Insecta</taxon>
        <taxon>Pterygota</taxon>
        <taxon>Neoptera</taxon>
        <taxon>Endopterygota</taxon>
        <taxon>Diptera</taxon>
        <taxon>Nematocera</taxon>
        <taxon>Psychodoidea</taxon>
        <taxon>Psychodidae</taxon>
        <taxon>Lutzomyia</taxon>
        <taxon>Lutzomyia</taxon>
    </lineage>
</organism>
<protein>
    <recommendedName>
        <fullName evidence="14 15">ATP synthase F(0) complex subunit e, mitochondrial</fullName>
    </recommendedName>
</protein>
<reference evidence="16" key="2">
    <citation type="journal article" date="2020" name="BMC">
        <title>Leishmania infection induces a limited differential gene expression in the sand fly midgut.</title>
        <authorList>
            <person name="Coutinho-Abreu I.V."/>
            <person name="Serafim T.D."/>
            <person name="Meneses C."/>
            <person name="Kamhawi S."/>
            <person name="Oliveira F."/>
            <person name="Valenzuela J.G."/>
        </authorList>
    </citation>
    <scope>NUCLEOTIDE SEQUENCE</scope>
    <source>
        <strain evidence="16">Jacobina</strain>
        <tissue evidence="16">Midgut</tissue>
    </source>
</reference>
<evidence type="ECO:0000256" key="15">
    <source>
        <dbReference type="RuleBase" id="RU367005"/>
    </source>
</evidence>
<evidence type="ECO:0000256" key="12">
    <source>
        <dbReference type="ARBA" id="ARBA00057306"/>
    </source>
</evidence>
<keyword evidence="4 15" id="KW-0138">CF(0)</keyword>
<dbReference type="EnsemblMetazoa" id="LLOJ002873-RA">
    <property type="protein sequence ID" value="LLOJ002873-PA"/>
    <property type="gene ID" value="LLOJ002873"/>
</dbReference>
<keyword evidence="11 15" id="KW-0066">ATP synthesis</keyword>
<dbReference type="AlphaFoldDB" id="A0A1B0CEV3"/>
<keyword evidence="9 15" id="KW-0496">Mitochondrion</keyword>
<keyword evidence="3 15" id="KW-0813">Transport</keyword>
<evidence type="ECO:0000256" key="8">
    <source>
        <dbReference type="ARBA" id="ARBA00023065"/>
    </source>
</evidence>
<keyword evidence="8 15" id="KW-0406">Ion transport</keyword>
<comment type="subunit">
    <text evidence="15">F-type ATPases have 2 components, CF(1) - the catalytic core - and CF(0) - the membrane proton channel. CF(1) and CF(0) have multiple subunits.</text>
</comment>